<dbReference type="Proteomes" id="UP000256964">
    <property type="component" value="Unassembled WGS sequence"/>
</dbReference>
<name>A0A371DMU7_9APHY</name>
<keyword evidence="5" id="KW-1185">Reference proteome</keyword>
<reference evidence="4 5" key="1">
    <citation type="journal article" date="2018" name="Biotechnol. Biofuels">
        <title>Integrative visual omics of the white-rot fungus Polyporus brumalis exposes the biotechnological potential of its oxidative enzymes for delignifying raw plant biomass.</title>
        <authorList>
            <person name="Miyauchi S."/>
            <person name="Rancon A."/>
            <person name="Drula E."/>
            <person name="Hage H."/>
            <person name="Chaduli D."/>
            <person name="Favel A."/>
            <person name="Grisel S."/>
            <person name="Henrissat B."/>
            <person name="Herpoel-Gimbert I."/>
            <person name="Ruiz-Duenas F.J."/>
            <person name="Chevret D."/>
            <person name="Hainaut M."/>
            <person name="Lin J."/>
            <person name="Wang M."/>
            <person name="Pangilinan J."/>
            <person name="Lipzen A."/>
            <person name="Lesage-Meessen L."/>
            <person name="Navarro D."/>
            <person name="Riley R."/>
            <person name="Grigoriev I.V."/>
            <person name="Zhou S."/>
            <person name="Raouche S."/>
            <person name="Rosso M.N."/>
        </authorList>
    </citation>
    <scope>NUCLEOTIDE SEQUENCE [LARGE SCALE GENOMIC DNA]</scope>
    <source>
        <strain evidence="4 5">BRFM 1820</strain>
    </source>
</reference>
<dbReference type="SUPFAM" id="SSF57850">
    <property type="entry name" value="RING/U-box"/>
    <property type="match status" value="1"/>
</dbReference>
<protein>
    <recommendedName>
        <fullName evidence="3">RING-type domain-containing protein</fullName>
    </recommendedName>
</protein>
<keyword evidence="1" id="KW-0863">Zinc-finger</keyword>
<keyword evidence="1" id="KW-0479">Metal-binding</keyword>
<organism evidence="4 5">
    <name type="scientific">Lentinus brumalis</name>
    <dbReference type="NCBI Taxonomy" id="2498619"/>
    <lineage>
        <taxon>Eukaryota</taxon>
        <taxon>Fungi</taxon>
        <taxon>Dikarya</taxon>
        <taxon>Basidiomycota</taxon>
        <taxon>Agaricomycotina</taxon>
        <taxon>Agaricomycetes</taxon>
        <taxon>Polyporales</taxon>
        <taxon>Polyporaceae</taxon>
        <taxon>Lentinus</taxon>
    </lineage>
</organism>
<dbReference type="GO" id="GO:0016567">
    <property type="term" value="P:protein ubiquitination"/>
    <property type="evidence" value="ECO:0007669"/>
    <property type="project" value="TreeGrafter"/>
</dbReference>
<dbReference type="GO" id="GO:0061630">
    <property type="term" value="F:ubiquitin protein ligase activity"/>
    <property type="evidence" value="ECO:0007669"/>
    <property type="project" value="TreeGrafter"/>
</dbReference>
<dbReference type="EMBL" id="KZ857386">
    <property type="protein sequence ID" value="RDX53859.1"/>
    <property type="molecule type" value="Genomic_DNA"/>
</dbReference>
<dbReference type="Pfam" id="PF13923">
    <property type="entry name" value="zf-C3HC4_2"/>
    <property type="match status" value="1"/>
</dbReference>
<dbReference type="InterPro" id="IPR052443">
    <property type="entry name" value="E3_ubiq-ligase_RNF220-like"/>
</dbReference>
<dbReference type="Gene3D" id="3.30.40.10">
    <property type="entry name" value="Zinc/RING finger domain, C3HC4 (zinc finger)"/>
    <property type="match status" value="1"/>
</dbReference>
<sequence length="467" mass="51076">MSVRKAPKGKKRAVEETCSEDEHVSEASSSTSIGAPRSARAREKQPAMPPVKKPKRAETRKCPVCDEAIPLRLLGKHAILESERLDEIMRCIGSTEVHGEAEPDDGLTARTRRSALKAPQHMKPGSSSTAEVTLEDTMKTLRTLKRHRKQRHAKLRELTREDEDAPWWGGRSRAEAMEGDGMVCPVCSKFVRGDVDVVEAHVDSCLAYERLRHEEEEAARGRNGRGSADIDLDGDADVDVEGGVTFGVMEGVSLRGTGFDIRNRQDQDVDDDIDVDGEDEVLYGAPQFTEHDVFAPPELAEVDGALSDADTEADVDVNDEAGASGGTSGGDVQREPKKGKTLHDLVAEGKVVRKHVEDAKRTMDEVMGVGDTEKVDLAVELARRAGDQAALVRALESKVQLLESTKVSSSTSSLCRICLDPYTEPTVSTGCWHTCCRECWLRCLGSTKLCPICKRITGATDLRRVYL</sequence>
<gene>
    <name evidence="4" type="ORF">OH76DRAFT_1453623</name>
</gene>
<dbReference type="InterPro" id="IPR031824">
    <property type="entry name" value="RNF220_mid"/>
</dbReference>
<dbReference type="STRING" id="139420.A0A371DMU7"/>
<keyword evidence="1" id="KW-0862">Zinc</keyword>
<dbReference type="InterPro" id="IPR001841">
    <property type="entry name" value="Znf_RING"/>
</dbReference>
<evidence type="ECO:0000256" key="2">
    <source>
        <dbReference type="SAM" id="MobiDB-lite"/>
    </source>
</evidence>
<feature type="domain" description="RING-type" evidence="3">
    <location>
        <begin position="415"/>
        <end position="454"/>
    </location>
</feature>
<accession>A0A371DMU7</accession>
<dbReference type="AlphaFoldDB" id="A0A371DMU7"/>
<dbReference type="GO" id="GO:0008270">
    <property type="term" value="F:zinc ion binding"/>
    <property type="evidence" value="ECO:0007669"/>
    <property type="project" value="UniProtKB-KW"/>
</dbReference>
<proteinExistence type="predicted"/>
<dbReference type="OrthoDB" id="6270329at2759"/>
<dbReference type="PANTHER" id="PTHR13459:SF1">
    <property type="entry name" value="E3 UBIQUITIN-PROTEIN LIGASE RNF220 ISOFORM X1"/>
    <property type="match status" value="1"/>
</dbReference>
<evidence type="ECO:0000313" key="4">
    <source>
        <dbReference type="EMBL" id="RDX53859.1"/>
    </source>
</evidence>
<dbReference type="Pfam" id="PF15926">
    <property type="entry name" value="RNF220"/>
    <property type="match status" value="1"/>
</dbReference>
<evidence type="ECO:0000259" key="3">
    <source>
        <dbReference type="PROSITE" id="PS50089"/>
    </source>
</evidence>
<feature type="compositionally biased region" description="Basic residues" evidence="2">
    <location>
        <begin position="1"/>
        <end position="11"/>
    </location>
</feature>
<feature type="region of interest" description="Disordered" evidence="2">
    <location>
        <begin position="317"/>
        <end position="338"/>
    </location>
</feature>
<dbReference type="PANTHER" id="PTHR13459">
    <property type="entry name" value="E3 UBIQUITIN-PROTEIN LIGASE RNF220 ISOFORM X1"/>
    <property type="match status" value="1"/>
</dbReference>
<evidence type="ECO:0000313" key="5">
    <source>
        <dbReference type="Proteomes" id="UP000256964"/>
    </source>
</evidence>
<dbReference type="InterPro" id="IPR013083">
    <property type="entry name" value="Znf_RING/FYVE/PHD"/>
</dbReference>
<feature type="region of interest" description="Disordered" evidence="2">
    <location>
        <begin position="1"/>
        <end position="59"/>
    </location>
</feature>
<dbReference type="PROSITE" id="PS50089">
    <property type="entry name" value="ZF_RING_2"/>
    <property type="match status" value="1"/>
</dbReference>
<feature type="compositionally biased region" description="Basic and acidic residues" evidence="2">
    <location>
        <begin position="12"/>
        <end position="25"/>
    </location>
</feature>
<evidence type="ECO:0000256" key="1">
    <source>
        <dbReference type="PROSITE-ProRule" id="PRU00175"/>
    </source>
</evidence>